<dbReference type="RefSeq" id="WP_288185100.1">
    <property type="nucleotide sequence ID" value="NZ_LT608335.1"/>
</dbReference>
<dbReference type="InterPro" id="IPR003593">
    <property type="entry name" value="AAA+_ATPase"/>
</dbReference>
<dbReference type="InterPro" id="IPR001270">
    <property type="entry name" value="ClpA/B"/>
</dbReference>
<dbReference type="SUPFAM" id="SSF52540">
    <property type="entry name" value="P-loop containing nucleoside triphosphate hydrolases"/>
    <property type="match status" value="1"/>
</dbReference>
<dbReference type="EMBL" id="FMJE01000005">
    <property type="protein sequence ID" value="SCM82420.1"/>
    <property type="molecule type" value="Genomic_DNA"/>
</dbReference>
<keyword evidence="3 5" id="KW-0067">ATP-binding</keyword>
<evidence type="ECO:0000256" key="1">
    <source>
        <dbReference type="ARBA" id="ARBA00008059"/>
    </source>
</evidence>
<dbReference type="PRINTS" id="PR00300">
    <property type="entry name" value="CLPPROTEASEA"/>
</dbReference>
<dbReference type="InterPro" id="IPR027417">
    <property type="entry name" value="P-loop_NTPase"/>
</dbReference>
<dbReference type="PIRSF" id="PIRSF003073">
    <property type="entry name" value="DNAC_TnpB_IstB"/>
    <property type="match status" value="1"/>
</dbReference>
<dbReference type="PANTHER" id="PTHR30050:SF4">
    <property type="entry name" value="ATP-BINDING PROTEIN RV3427C IN INSERTION SEQUENCE-RELATED"/>
    <property type="match status" value="1"/>
</dbReference>
<dbReference type="GO" id="GO:0005524">
    <property type="term" value="F:ATP binding"/>
    <property type="evidence" value="ECO:0007669"/>
    <property type="project" value="UniProtKB-KW"/>
</dbReference>
<dbReference type="PANTHER" id="PTHR30050">
    <property type="entry name" value="CHROMOSOMAL REPLICATION INITIATOR PROTEIN DNAA"/>
    <property type="match status" value="1"/>
</dbReference>
<reference evidence="5" key="1">
    <citation type="submission" date="2016-08" db="EMBL/GenBank/DDBJ databases">
        <authorList>
            <person name="Seilhamer J.J."/>
        </authorList>
    </citation>
    <scope>NUCLEOTIDE SEQUENCE</scope>
    <source>
        <strain evidence="5">86</strain>
    </source>
</reference>
<dbReference type="InterPro" id="IPR002611">
    <property type="entry name" value="IstB_ATP-bd"/>
</dbReference>
<comment type="similarity">
    <text evidence="1">Belongs to the IS21/IS1162 putative ATP-binding protein family.</text>
</comment>
<organism evidence="5">
    <name type="scientific">uncultured Sporomusa sp</name>
    <dbReference type="NCBI Taxonomy" id="307249"/>
    <lineage>
        <taxon>Bacteria</taxon>
        <taxon>Bacillati</taxon>
        <taxon>Bacillota</taxon>
        <taxon>Negativicutes</taxon>
        <taxon>Selenomonadales</taxon>
        <taxon>Sporomusaceae</taxon>
        <taxon>Sporomusa</taxon>
        <taxon>environmental samples</taxon>
    </lineage>
</organism>
<dbReference type="AlphaFoldDB" id="A0A212LY65"/>
<feature type="domain" description="AAA+ ATPase" evidence="4">
    <location>
        <begin position="99"/>
        <end position="234"/>
    </location>
</feature>
<sequence length="265" mass="29796">MIELEHTRALLKELGLSTAAELLDARLEAAARSELTYLSFLEGLLEIEKAERKRRSEETRMKLSRLPHRKTLDDFDFGFQPSIDTRQINELSTLAFAARSENVIFLGPPGVGKTHLAVGLAVQALRAGLTVYFVSLSQLIADLKKSMLTGKLDRRWRVYTRPNILLIDEVGYAHLNREAAELMFQLVCSRYEKGSIILTSNKFFSDWGELMSDTVIATALLDRLLHHAHVINIRGDTYRLKDRLKTGVKTVPPADISPADKPAIP</sequence>
<dbReference type="InterPro" id="IPR047661">
    <property type="entry name" value="IstB"/>
</dbReference>
<gene>
    <name evidence="5" type="primary">istB</name>
    <name evidence="5" type="ORF">KL86SPO_50191</name>
</gene>
<evidence type="ECO:0000256" key="2">
    <source>
        <dbReference type="ARBA" id="ARBA00022741"/>
    </source>
</evidence>
<protein>
    <submittedName>
        <fullName evidence="5">Putative Insertion sequence IS21 ATP-binding protein</fullName>
    </submittedName>
</protein>
<dbReference type="Pfam" id="PF01695">
    <property type="entry name" value="IstB_IS21"/>
    <property type="match status" value="1"/>
</dbReference>
<evidence type="ECO:0000313" key="5">
    <source>
        <dbReference type="EMBL" id="SCM82420.1"/>
    </source>
</evidence>
<dbReference type="GO" id="GO:0006260">
    <property type="term" value="P:DNA replication"/>
    <property type="evidence" value="ECO:0007669"/>
    <property type="project" value="TreeGrafter"/>
</dbReference>
<keyword evidence="2" id="KW-0547">Nucleotide-binding</keyword>
<proteinExistence type="inferred from homology"/>
<accession>A0A212LY65</accession>
<dbReference type="NCBIfam" id="NF038214">
    <property type="entry name" value="IS21_help_AAA"/>
    <property type="match status" value="1"/>
</dbReference>
<dbReference type="Gene3D" id="3.40.50.300">
    <property type="entry name" value="P-loop containing nucleotide triphosphate hydrolases"/>
    <property type="match status" value="1"/>
</dbReference>
<evidence type="ECO:0000259" key="4">
    <source>
        <dbReference type="SMART" id="SM00382"/>
    </source>
</evidence>
<dbReference type="InterPro" id="IPR028350">
    <property type="entry name" value="DNAC/IstB-like"/>
</dbReference>
<evidence type="ECO:0000256" key="3">
    <source>
        <dbReference type="ARBA" id="ARBA00022840"/>
    </source>
</evidence>
<dbReference type="SMART" id="SM00382">
    <property type="entry name" value="AAA"/>
    <property type="match status" value="1"/>
</dbReference>
<name>A0A212LY65_9FIRM</name>
<dbReference type="CDD" id="cd00009">
    <property type="entry name" value="AAA"/>
    <property type="match status" value="1"/>
</dbReference>